<dbReference type="PANTHER" id="PTHR22993:SF9">
    <property type="entry name" value="FORMAMIDOPYRIMIDINE-DNA GLYCOSYLASE"/>
    <property type="match status" value="1"/>
</dbReference>
<proteinExistence type="inferred from homology"/>
<evidence type="ECO:0000256" key="13">
    <source>
        <dbReference type="ARBA" id="ARBA00023295"/>
    </source>
</evidence>
<dbReference type="Proteomes" id="UP000325292">
    <property type="component" value="Chromosome"/>
</dbReference>
<name>A0ABN5GY12_9FIRM</name>
<dbReference type="PROSITE" id="PS01242">
    <property type="entry name" value="ZF_FPG_1"/>
    <property type="match status" value="1"/>
</dbReference>
<keyword evidence="4 15" id="KW-0479">Metal-binding</keyword>
<sequence length="271" mass="30724">MPELPEVETIRFYLTETVLGQRVNTVKHLDQRMVKTGSASAEEITRRLPGRMVKSIKRRGKFLFLEWDTQDHLLVHLGMSGRLIWIPESAPWVTHTHMVLGFRDFDLRLSDPRRFGRIGWLPAGEEPGAQLGVEPLGRRLTRQFLAQKLKGRSAPIKALLLDQRIIAGLGNIYVDESLFQARIRPDRPGSSLTPAEITRMIRAIRAVLKQAIMHRGTTFSDYVDALGHPGENQAYLWVYGRSGQECRRCGHLLAQQVIAGRTSHFCGHCQS</sequence>
<organism evidence="18 19">
    <name type="scientific">Sulfobacillus thermotolerans</name>
    <dbReference type="NCBI Taxonomy" id="338644"/>
    <lineage>
        <taxon>Bacteria</taxon>
        <taxon>Bacillati</taxon>
        <taxon>Bacillota</taxon>
        <taxon>Clostridia</taxon>
        <taxon>Eubacteriales</taxon>
        <taxon>Clostridiales Family XVII. Incertae Sedis</taxon>
        <taxon>Sulfobacillus</taxon>
    </lineage>
</organism>
<feature type="binding site" evidence="15">
    <location>
        <position position="152"/>
    </location>
    <ligand>
        <name>DNA</name>
        <dbReference type="ChEBI" id="CHEBI:16991"/>
    </ligand>
</feature>
<comment type="catalytic activity">
    <reaction evidence="1 15">
        <text>Hydrolysis of DNA containing ring-opened 7-methylguanine residues, releasing 2,6-diamino-4-hydroxy-5-(N-methyl)formamidopyrimidine.</text>
        <dbReference type="EC" id="3.2.2.23"/>
    </reaction>
</comment>
<evidence type="ECO:0000256" key="4">
    <source>
        <dbReference type="ARBA" id="ARBA00022723"/>
    </source>
</evidence>
<dbReference type="SUPFAM" id="SSF46946">
    <property type="entry name" value="S13-like H2TH domain"/>
    <property type="match status" value="1"/>
</dbReference>
<dbReference type="NCBIfam" id="TIGR00577">
    <property type="entry name" value="fpg"/>
    <property type="match status" value="1"/>
</dbReference>
<keyword evidence="6 15" id="KW-0863">Zinc-finger</keyword>
<evidence type="ECO:0000256" key="6">
    <source>
        <dbReference type="ARBA" id="ARBA00022771"/>
    </source>
</evidence>
<dbReference type="InterPro" id="IPR012319">
    <property type="entry name" value="FPG_cat"/>
</dbReference>
<dbReference type="Gene3D" id="1.10.8.50">
    <property type="match status" value="1"/>
</dbReference>
<feature type="active site" description="Proton donor" evidence="15">
    <location>
        <position position="3"/>
    </location>
</feature>
<evidence type="ECO:0000256" key="5">
    <source>
        <dbReference type="ARBA" id="ARBA00022763"/>
    </source>
</evidence>
<comment type="catalytic activity">
    <reaction evidence="14 15">
        <text>2'-deoxyribonucleotide-(2'-deoxyribose 5'-phosphate)-2'-deoxyribonucleotide-DNA = a 3'-end 2'-deoxyribonucleotide-(2,3-dehydro-2,3-deoxyribose 5'-phosphate)-DNA + a 5'-end 5'-phospho-2'-deoxyribonucleoside-DNA + H(+)</text>
        <dbReference type="Rhea" id="RHEA:66592"/>
        <dbReference type="Rhea" id="RHEA-COMP:13180"/>
        <dbReference type="Rhea" id="RHEA-COMP:16897"/>
        <dbReference type="Rhea" id="RHEA-COMP:17067"/>
        <dbReference type="ChEBI" id="CHEBI:15378"/>
        <dbReference type="ChEBI" id="CHEBI:136412"/>
        <dbReference type="ChEBI" id="CHEBI:157695"/>
        <dbReference type="ChEBI" id="CHEBI:167181"/>
        <dbReference type="EC" id="4.2.99.18"/>
    </reaction>
</comment>
<comment type="subunit">
    <text evidence="3 15">Monomer.</text>
</comment>
<dbReference type="SUPFAM" id="SSF57716">
    <property type="entry name" value="Glucocorticoid receptor-like (DNA-binding domain)"/>
    <property type="match status" value="1"/>
</dbReference>
<keyword evidence="11 15" id="KW-0456">Lyase</keyword>
<dbReference type="SUPFAM" id="SSF81624">
    <property type="entry name" value="N-terminal domain of MutM-like DNA repair proteins"/>
    <property type="match status" value="1"/>
</dbReference>
<evidence type="ECO:0000256" key="9">
    <source>
        <dbReference type="ARBA" id="ARBA00023125"/>
    </source>
</evidence>
<dbReference type="InterPro" id="IPR015887">
    <property type="entry name" value="DNA_glyclase_Znf_dom_DNA_BS"/>
</dbReference>
<feature type="binding site" evidence="15">
    <location>
        <position position="113"/>
    </location>
    <ligand>
        <name>DNA</name>
        <dbReference type="ChEBI" id="CHEBI:16991"/>
    </ligand>
</feature>
<dbReference type="Pfam" id="PF06831">
    <property type="entry name" value="H2TH"/>
    <property type="match status" value="1"/>
</dbReference>
<keyword evidence="5 15" id="KW-0227">DNA damage</keyword>
<feature type="active site" description="Proton donor; for beta-elimination activity" evidence="15">
    <location>
        <position position="61"/>
    </location>
</feature>
<evidence type="ECO:0000259" key="17">
    <source>
        <dbReference type="PROSITE" id="PS51068"/>
    </source>
</evidence>
<evidence type="ECO:0000313" key="18">
    <source>
        <dbReference type="EMBL" id="AUW93290.1"/>
    </source>
</evidence>
<comment type="function">
    <text evidence="15">Involved in base excision repair of DNA damaged by oxidation or by mutagenic agents. Acts as DNA glycosylase that recognizes and removes damaged bases. Has a preference for oxidized purines, such as 7,8-dihydro-8-oxoguanine (8-oxoG). Has AP (apurinic/apyrimidinic) lyase activity and introduces nicks in the DNA strand. Cleaves the DNA backbone by beta-delta elimination to generate a single-strand break at the site of the removed base with both 3'- and 5'-phosphates.</text>
</comment>
<dbReference type="InterPro" id="IPR015886">
    <property type="entry name" value="H2TH_FPG"/>
</dbReference>
<dbReference type="InterPro" id="IPR035937">
    <property type="entry name" value="FPG_N"/>
</dbReference>
<dbReference type="InterPro" id="IPR000214">
    <property type="entry name" value="Znf_DNA_glyclase/AP_lyase"/>
</dbReference>
<dbReference type="Gene3D" id="3.20.190.10">
    <property type="entry name" value="MutM-like, N-terminal"/>
    <property type="match status" value="1"/>
</dbReference>
<dbReference type="EMBL" id="CP019454">
    <property type="protein sequence ID" value="AUW93290.1"/>
    <property type="molecule type" value="Genomic_DNA"/>
</dbReference>
<evidence type="ECO:0000256" key="15">
    <source>
        <dbReference type="HAMAP-Rule" id="MF_00103"/>
    </source>
</evidence>
<dbReference type="InterPro" id="IPR010979">
    <property type="entry name" value="Ribosomal_uS13-like_H2TH"/>
</dbReference>
<dbReference type="PROSITE" id="PS51066">
    <property type="entry name" value="ZF_FPG_2"/>
    <property type="match status" value="1"/>
</dbReference>
<comment type="cofactor">
    <cofactor evidence="15">
        <name>Zn(2+)</name>
        <dbReference type="ChEBI" id="CHEBI:29105"/>
    </cofactor>
    <text evidence="15">Binds 1 zinc ion per subunit.</text>
</comment>
<keyword evidence="19" id="KW-1185">Reference proteome</keyword>
<evidence type="ECO:0000256" key="10">
    <source>
        <dbReference type="ARBA" id="ARBA00023204"/>
    </source>
</evidence>
<dbReference type="NCBIfam" id="NF002211">
    <property type="entry name" value="PRK01103.1"/>
    <property type="match status" value="1"/>
</dbReference>
<evidence type="ECO:0000256" key="7">
    <source>
        <dbReference type="ARBA" id="ARBA00022801"/>
    </source>
</evidence>
<dbReference type="CDD" id="cd08966">
    <property type="entry name" value="EcFpg-like_N"/>
    <property type="match status" value="1"/>
</dbReference>
<dbReference type="Pfam" id="PF01149">
    <property type="entry name" value="Fapy_DNA_glyco"/>
    <property type="match status" value="1"/>
</dbReference>
<feature type="active site" description="Proton donor; for delta-elimination activity" evidence="15">
    <location>
        <position position="261"/>
    </location>
</feature>
<feature type="domain" description="Formamidopyrimidine-DNA glycosylase catalytic" evidence="17">
    <location>
        <begin position="2"/>
        <end position="116"/>
    </location>
</feature>
<keyword evidence="10 15" id="KW-0234">DNA repair</keyword>
<evidence type="ECO:0000256" key="12">
    <source>
        <dbReference type="ARBA" id="ARBA00023268"/>
    </source>
</evidence>
<keyword evidence="8 15" id="KW-0862">Zinc</keyword>
<evidence type="ECO:0000256" key="1">
    <source>
        <dbReference type="ARBA" id="ARBA00001668"/>
    </source>
</evidence>
<dbReference type="PROSITE" id="PS51068">
    <property type="entry name" value="FPG_CAT"/>
    <property type="match status" value="1"/>
</dbReference>
<dbReference type="SMART" id="SM01232">
    <property type="entry name" value="H2TH"/>
    <property type="match status" value="1"/>
</dbReference>
<dbReference type="HAMAP" id="MF_00103">
    <property type="entry name" value="Fapy_DNA_glycosyl"/>
    <property type="match status" value="1"/>
</dbReference>
<keyword evidence="9 15" id="KW-0238">DNA-binding</keyword>
<evidence type="ECO:0000256" key="8">
    <source>
        <dbReference type="ARBA" id="ARBA00022833"/>
    </source>
</evidence>
<evidence type="ECO:0000313" key="19">
    <source>
        <dbReference type="Proteomes" id="UP000325292"/>
    </source>
</evidence>
<reference evidence="18 19" key="1">
    <citation type="journal article" date="2019" name="Sci. Rep.">
        <title>Sulfobacillus thermotolerans: new insights into resistance and metabolic capacities of acidophilic chemolithotrophs.</title>
        <authorList>
            <person name="Panyushkina A.E."/>
            <person name="Babenko V.V."/>
            <person name="Nikitina A.S."/>
            <person name="Selezneva O.V."/>
            <person name="Tsaplina I.A."/>
            <person name="Letarova M.A."/>
            <person name="Kostryukova E.S."/>
            <person name="Letarov A.V."/>
        </authorList>
    </citation>
    <scope>NUCLEOTIDE SEQUENCE [LARGE SCALE GENOMIC DNA]</scope>
    <source>
        <strain evidence="18 19">Kr1</strain>
    </source>
</reference>
<dbReference type="EC" id="4.2.99.18" evidence="15"/>
<protein>
    <recommendedName>
        <fullName evidence="15">Formamidopyrimidine-DNA glycosylase</fullName>
        <shortName evidence="15">Fapy-DNA glycosylase</shortName>
        <ecNumber evidence="15">3.2.2.23</ecNumber>
    </recommendedName>
    <alternativeName>
        <fullName evidence="15">DNA-(apurinic or apyrimidinic site) lyase MutM</fullName>
        <shortName evidence="15">AP lyase MutM</shortName>
        <ecNumber evidence="15">4.2.99.18</ecNumber>
    </alternativeName>
</protein>
<evidence type="ECO:0000256" key="3">
    <source>
        <dbReference type="ARBA" id="ARBA00011245"/>
    </source>
</evidence>
<feature type="domain" description="FPG-type" evidence="16">
    <location>
        <begin position="237"/>
        <end position="271"/>
    </location>
</feature>
<dbReference type="PANTHER" id="PTHR22993">
    <property type="entry name" value="FORMAMIDOPYRIMIDINE-DNA GLYCOSYLASE"/>
    <property type="match status" value="1"/>
</dbReference>
<dbReference type="Pfam" id="PF06827">
    <property type="entry name" value="zf-FPG_IleRS"/>
    <property type="match status" value="1"/>
</dbReference>
<dbReference type="InterPro" id="IPR020629">
    <property type="entry name" value="FPG_Glyclase"/>
</dbReference>
<evidence type="ECO:0000256" key="2">
    <source>
        <dbReference type="ARBA" id="ARBA00009409"/>
    </source>
</evidence>
<comment type="similarity">
    <text evidence="2 15">Belongs to the FPG family.</text>
</comment>
<evidence type="ECO:0000256" key="14">
    <source>
        <dbReference type="ARBA" id="ARBA00044632"/>
    </source>
</evidence>
<evidence type="ECO:0000259" key="16">
    <source>
        <dbReference type="PROSITE" id="PS51066"/>
    </source>
</evidence>
<dbReference type="InterPro" id="IPR010663">
    <property type="entry name" value="Znf_FPG/IleRS"/>
</dbReference>
<keyword evidence="7 15" id="KW-0378">Hydrolase</keyword>
<keyword evidence="13 15" id="KW-0326">Glycosidase</keyword>
<evidence type="ECO:0000256" key="11">
    <source>
        <dbReference type="ARBA" id="ARBA00023239"/>
    </source>
</evidence>
<feature type="active site" description="Schiff-base intermediate with DNA" evidence="15">
    <location>
        <position position="2"/>
    </location>
</feature>
<feature type="binding site" evidence="15">
    <location>
        <position position="95"/>
    </location>
    <ligand>
        <name>DNA</name>
        <dbReference type="ChEBI" id="CHEBI:16991"/>
    </ligand>
</feature>
<keyword evidence="12 15" id="KW-0511">Multifunctional enzyme</keyword>
<dbReference type="SMART" id="SM00898">
    <property type="entry name" value="Fapy_DNA_glyco"/>
    <property type="match status" value="1"/>
</dbReference>
<dbReference type="EC" id="3.2.2.23" evidence="15"/>
<gene>
    <name evidence="15" type="primary">mutM</name>
    <name evidence="15" type="synonym">fpg</name>
    <name evidence="18" type="ORF">BXT84_04420</name>
</gene>
<accession>A0ABN5GY12</accession>